<name>A0ABR8H4S7_NOSPU</name>
<dbReference type="EMBL" id="JACJTC010000004">
    <property type="protein sequence ID" value="MBD2610841.1"/>
    <property type="molecule type" value="Genomic_DNA"/>
</dbReference>
<dbReference type="Proteomes" id="UP000606396">
    <property type="component" value="Unassembled WGS sequence"/>
</dbReference>
<dbReference type="SUPFAM" id="SSF56281">
    <property type="entry name" value="Metallo-hydrolase/oxidoreductase"/>
    <property type="match status" value="1"/>
</dbReference>
<proteinExistence type="predicted"/>
<dbReference type="Pfam" id="PF13483">
    <property type="entry name" value="Lactamase_B_3"/>
    <property type="match status" value="1"/>
</dbReference>
<sequence>MFLTWFDSNSWLLEIGEKRILIDPWLVDSLIFSNLDWLFKGQRSQNRPIPENIDLILLSQGLEDHSHPPTLKQLDRNIKVVASPNAAKVVDKLGYTKVTTLAHGETFTLDRQIEIKAFPGSPIGPTLVENSYLLKELESGLTLYYEPHGYHSPEVKQAAPIDVVVTPFIDMTLPLLGPIIKGKNSALDIVKSLQPQVILPTAAGGDVIFEGLLMKLIQTKGSAAEFRSLLEKNNLSTRVIEPTPGDRFQVPLEKRALAI</sequence>
<dbReference type="Gene3D" id="3.60.15.10">
    <property type="entry name" value="Ribonuclease Z/Hydroxyacylglutathione hydrolase-like"/>
    <property type="match status" value="1"/>
</dbReference>
<comment type="caution">
    <text evidence="1">The sequence shown here is derived from an EMBL/GenBank/DDBJ whole genome shotgun (WGS) entry which is preliminary data.</text>
</comment>
<dbReference type="PANTHER" id="PTHR36142:SF2">
    <property type="entry name" value="METALLO-HYDROLASE_OXIDOREDUCTASE SUPERFAMILY PROTEIN"/>
    <property type="match status" value="1"/>
</dbReference>
<evidence type="ECO:0000313" key="2">
    <source>
        <dbReference type="Proteomes" id="UP000606396"/>
    </source>
</evidence>
<keyword evidence="2" id="KW-1185">Reference proteome</keyword>
<dbReference type="InterPro" id="IPR036866">
    <property type="entry name" value="RibonucZ/Hydroxyglut_hydro"/>
</dbReference>
<protein>
    <submittedName>
        <fullName evidence="1">MBL fold metallo-hydrolase</fullName>
    </submittedName>
</protein>
<gene>
    <name evidence="1" type="ORF">H6G94_06100</name>
</gene>
<organism evidence="1 2">
    <name type="scientific">Nostoc punctiforme FACHB-252</name>
    <dbReference type="NCBI Taxonomy" id="1357509"/>
    <lineage>
        <taxon>Bacteria</taxon>
        <taxon>Bacillati</taxon>
        <taxon>Cyanobacteriota</taxon>
        <taxon>Cyanophyceae</taxon>
        <taxon>Nostocales</taxon>
        <taxon>Nostocaceae</taxon>
        <taxon>Nostoc</taxon>
    </lineage>
</organism>
<accession>A0ABR8H4S7</accession>
<dbReference type="PANTHER" id="PTHR36142">
    <property type="entry name" value="METALLO-HYDROLASE/OXIDOREDUCTASE SUPERFAMILY PROTEIN"/>
    <property type="match status" value="1"/>
</dbReference>
<evidence type="ECO:0000313" key="1">
    <source>
        <dbReference type="EMBL" id="MBD2610841.1"/>
    </source>
</evidence>
<dbReference type="RefSeq" id="WP_190948738.1">
    <property type="nucleotide sequence ID" value="NZ_JACJTC010000004.1"/>
</dbReference>
<reference evidence="1 2" key="1">
    <citation type="journal article" date="2020" name="ISME J.">
        <title>Comparative genomics reveals insights into cyanobacterial evolution and habitat adaptation.</title>
        <authorList>
            <person name="Chen M.Y."/>
            <person name="Teng W.K."/>
            <person name="Zhao L."/>
            <person name="Hu C.X."/>
            <person name="Zhou Y.K."/>
            <person name="Han B.P."/>
            <person name="Song L.R."/>
            <person name="Shu W.S."/>
        </authorList>
    </citation>
    <scope>NUCLEOTIDE SEQUENCE [LARGE SCALE GENOMIC DNA]</scope>
    <source>
        <strain evidence="1 2">FACHB-252</strain>
    </source>
</reference>